<evidence type="ECO:0000256" key="9">
    <source>
        <dbReference type="ARBA" id="ARBA00022723"/>
    </source>
</evidence>
<keyword evidence="15 16" id="KW-0472">Membrane</keyword>
<dbReference type="CDD" id="cd03506">
    <property type="entry name" value="Delta6-FADS-like"/>
    <property type="match status" value="1"/>
</dbReference>
<dbReference type="GO" id="GO:0006665">
    <property type="term" value="P:sphingolipid metabolic process"/>
    <property type="evidence" value="ECO:0007669"/>
    <property type="project" value="UniProtKB-KW"/>
</dbReference>
<comment type="pathway">
    <text evidence="3">Sphingolipid metabolism.</text>
</comment>
<keyword evidence="12" id="KW-0560">Oxidoreductase</keyword>
<dbReference type="InterPro" id="IPR012171">
    <property type="entry name" value="Fatty_acid_desaturase"/>
</dbReference>
<keyword evidence="19" id="KW-1185">Reference proteome</keyword>
<keyword evidence="13" id="KW-0408">Iron</keyword>
<evidence type="ECO:0000259" key="17">
    <source>
        <dbReference type="PROSITE" id="PS50255"/>
    </source>
</evidence>
<evidence type="ECO:0000313" key="19">
    <source>
        <dbReference type="Proteomes" id="UP001388673"/>
    </source>
</evidence>
<gene>
    <name evidence="18" type="ORF">IAR55_006508</name>
</gene>
<dbReference type="EMBL" id="JBCAWK010000013">
    <property type="protein sequence ID" value="KAK8844661.1"/>
    <property type="molecule type" value="Genomic_DNA"/>
</dbReference>
<evidence type="ECO:0000256" key="11">
    <source>
        <dbReference type="ARBA" id="ARBA00022989"/>
    </source>
</evidence>
<proteinExistence type="inferred from homology"/>
<keyword evidence="8 16" id="KW-0812">Transmembrane</keyword>
<dbReference type="GeneID" id="92183766"/>
<name>A0AAW0YTE4_9TREE</name>
<dbReference type="PIRSF" id="PIRSF015921">
    <property type="entry name" value="FA_sphinglp_des"/>
    <property type="match status" value="1"/>
</dbReference>
<dbReference type="GO" id="GO:0016717">
    <property type="term" value="F:oxidoreductase activity, acting on paired donors, with oxidation of a pair of donors resulting in the reduction of molecular oxygen to two molecules of water"/>
    <property type="evidence" value="ECO:0007669"/>
    <property type="project" value="TreeGrafter"/>
</dbReference>
<evidence type="ECO:0000256" key="10">
    <source>
        <dbReference type="ARBA" id="ARBA00022919"/>
    </source>
</evidence>
<comment type="similarity">
    <text evidence="4">Belongs to the fatty acid desaturase type 1 family.</text>
</comment>
<evidence type="ECO:0000256" key="8">
    <source>
        <dbReference type="ARBA" id="ARBA00022692"/>
    </source>
</evidence>
<reference evidence="18 19" key="1">
    <citation type="journal article" date="2024" name="bioRxiv">
        <title>Comparative genomics of Cryptococcus and Kwoniella reveals pathogenesis evolution and contrasting karyotype dynamics via intercentromeric recombination or chromosome fusion.</title>
        <authorList>
            <person name="Coelho M.A."/>
            <person name="David-Palma M."/>
            <person name="Shea T."/>
            <person name="Bowers K."/>
            <person name="McGinley-Smith S."/>
            <person name="Mohammad A.W."/>
            <person name="Gnirke A."/>
            <person name="Yurkov A.M."/>
            <person name="Nowrousian M."/>
            <person name="Sun S."/>
            <person name="Cuomo C.A."/>
            <person name="Heitman J."/>
        </authorList>
    </citation>
    <scope>NUCLEOTIDE SEQUENCE [LARGE SCALE GENOMIC DNA]</scope>
    <source>
        <strain evidence="18 19">CBS 13917</strain>
    </source>
</reference>
<dbReference type="Proteomes" id="UP001388673">
    <property type="component" value="Unassembled WGS sequence"/>
</dbReference>
<dbReference type="Pfam" id="PF00173">
    <property type="entry name" value="Cyt-b5"/>
    <property type="match status" value="1"/>
</dbReference>
<evidence type="ECO:0000256" key="16">
    <source>
        <dbReference type="SAM" id="Phobius"/>
    </source>
</evidence>
<dbReference type="InterPro" id="IPR036400">
    <property type="entry name" value="Cyt_B5-like_heme/steroid_sf"/>
</dbReference>
<evidence type="ECO:0000256" key="12">
    <source>
        <dbReference type="ARBA" id="ARBA00023002"/>
    </source>
</evidence>
<dbReference type="PANTHER" id="PTHR19353:SF30">
    <property type="entry name" value="DELTA 8-(E)-SPHINGOLIPID DESATURASE"/>
    <property type="match status" value="1"/>
</dbReference>
<keyword evidence="7" id="KW-0349">Heme</keyword>
<dbReference type="InterPro" id="IPR001199">
    <property type="entry name" value="Cyt_B5-like_heme/steroid-bd"/>
</dbReference>
<organism evidence="18 19">
    <name type="scientific">Kwoniella newhampshirensis</name>
    <dbReference type="NCBI Taxonomy" id="1651941"/>
    <lineage>
        <taxon>Eukaryota</taxon>
        <taxon>Fungi</taxon>
        <taxon>Dikarya</taxon>
        <taxon>Basidiomycota</taxon>
        <taxon>Agaricomycotina</taxon>
        <taxon>Tremellomycetes</taxon>
        <taxon>Tremellales</taxon>
        <taxon>Cryptococcaceae</taxon>
        <taxon>Kwoniella</taxon>
    </lineage>
</organism>
<keyword evidence="10" id="KW-0746">Sphingolipid metabolism</keyword>
<evidence type="ECO:0000256" key="14">
    <source>
        <dbReference type="ARBA" id="ARBA00023098"/>
    </source>
</evidence>
<dbReference type="RefSeq" id="XP_066799885.1">
    <property type="nucleotide sequence ID" value="XM_066949591.1"/>
</dbReference>
<evidence type="ECO:0000256" key="15">
    <source>
        <dbReference type="ARBA" id="ARBA00023136"/>
    </source>
</evidence>
<dbReference type="InterPro" id="IPR005804">
    <property type="entry name" value="FA_desaturase_dom"/>
</dbReference>
<dbReference type="KEGG" id="kne:92183766"/>
<evidence type="ECO:0000256" key="1">
    <source>
        <dbReference type="ARBA" id="ARBA00004141"/>
    </source>
</evidence>
<evidence type="ECO:0000256" key="3">
    <source>
        <dbReference type="ARBA" id="ARBA00004991"/>
    </source>
</evidence>
<dbReference type="Gene3D" id="3.10.120.10">
    <property type="entry name" value="Cytochrome b5-like heme/steroid binding domain"/>
    <property type="match status" value="1"/>
</dbReference>
<accession>A0AAW0YTE4</accession>
<evidence type="ECO:0000256" key="7">
    <source>
        <dbReference type="ARBA" id="ARBA00022617"/>
    </source>
</evidence>
<feature type="domain" description="Cytochrome b5 heme-binding" evidence="17">
    <location>
        <begin position="10"/>
        <end position="85"/>
    </location>
</feature>
<dbReference type="Pfam" id="PF00487">
    <property type="entry name" value="FA_desaturase"/>
    <property type="match status" value="1"/>
</dbReference>
<keyword evidence="14" id="KW-0443">Lipid metabolism</keyword>
<evidence type="ECO:0000256" key="6">
    <source>
        <dbReference type="ARBA" id="ARBA00016939"/>
    </source>
</evidence>
<dbReference type="AlphaFoldDB" id="A0AAW0YTE4"/>
<dbReference type="SUPFAM" id="SSF55856">
    <property type="entry name" value="Cytochrome b5-like heme/steroid binding domain"/>
    <property type="match status" value="1"/>
</dbReference>
<comment type="caution">
    <text evidence="18">The sequence shown here is derived from an EMBL/GenBank/DDBJ whole genome shotgun (WGS) entry which is preliminary data.</text>
</comment>
<evidence type="ECO:0000256" key="2">
    <source>
        <dbReference type="ARBA" id="ARBA00004760"/>
    </source>
</evidence>
<evidence type="ECO:0000313" key="18">
    <source>
        <dbReference type="EMBL" id="KAK8844661.1"/>
    </source>
</evidence>
<dbReference type="GO" id="GO:0046872">
    <property type="term" value="F:metal ion binding"/>
    <property type="evidence" value="ECO:0007669"/>
    <property type="project" value="UniProtKB-KW"/>
</dbReference>
<evidence type="ECO:0000256" key="4">
    <source>
        <dbReference type="ARBA" id="ARBA00009295"/>
    </source>
</evidence>
<keyword evidence="11 16" id="KW-1133">Transmembrane helix</keyword>
<dbReference type="EC" id="1.14.19.18" evidence="5"/>
<keyword evidence="9" id="KW-0479">Metal-binding</keyword>
<dbReference type="PROSITE" id="PS50255">
    <property type="entry name" value="CYTOCHROME_B5_2"/>
    <property type="match status" value="1"/>
</dbReference>
<dbReference type="GO" id="GO:0016020">
    <property type="term" value="C:membrane"/>
    <property type="evidence" value="ECO:0007669"/>
    <property type="project" value="UniProtKB-SubCell"/>
</dbReference>
<comment type="subcellular location">
    <subcellularLocation>
        <location evidence="1">Membrane</location>
        <topology evidence="1">Multi-pass membrane protein</topology>
    </subcellularLocation>
</comment>
<sequence>MSSIKTDAQRRLLDRSDIAARITQGQQLIIYRSKVINTTPWSPYHPGGALALLHFVGRDATDEIEAYHSEPTLRRMDKFVVGRVEVDERGWSPLTPPIALGLVRHPDGVKGHWAREGAITLGQSILQQAISLDPSSAPIPAIPIERTTGPNPEVITLHPAQLEPPTSANSDLRKEYIRSQAYQELRQRIVDAGLFKPPGPLSGYGTDILRYLLLGGASLYLYFNTTGWIGQMSSAACLGLLFQQLAFVTNHPEHDPDIQHIPFFAISKDFFGSLWSSYYKRVMTLDAFAKILISIHFWVYELAGIAFYWAYYGSMLRNLPTWQMRVGYLLVSHVFASPVHVQLRTTMDVICSPTIEFIHGGLNLQVTHHLFPRLPRHNLREASLLVKEYCKEHEILYREHNFIEGNRHVLSTLKDVANQLQLLKQVADKEIKEKIKA</sequence>
<evidence type="ECO:0000256" key="13">
    <source>
        <dbReference type="ARBA" id="ARBA00023004"/>
    </source>
</evidence>
<dbReference type="SMART" id="SM01117">
    <property type="entry name" value="Cyt-b5"/>
    <property type="match status" value="1"/>
</dbReference>
<comment type="pathway">
    <text evidence="2">Lipid metabolism; sphingolipid metabolism.</text>
</comment>
<protein>
    <recommendedName>
        <fullName evidence="6">Delta 8-(E)-sphingolipid desaturase</fullName>
        <ecNumber evidence="5">1.14.19.18</ecNumber>
    </recommendedName>
</protein>
<dbReference type="PANTHER" id="PTHR19353">
    <property type="entry name" value="FATTY ACID DESATURASE 2"/>
    <property type="match status" value="1"/>
</dbReference>
<evidence type="ECO:0000256" key="5">
    <source>
        <dbReference type="ARBA" id="ARBA00012019"/>
    </source>
</evidence>
<feature type="transmembrane region" description="Helical" evidence="16">
    <location>
        <begin position="287"/>
        <end position="310"/>
    </location>
</feature>